<dbReference type="EMBL" id="LSDN01000028">
    <property type="protein sequence ID" value="KXB79317.1"/>
    <property type="molecule type" value="Genomic_DNA"/>
</dbReference>
<evidence type="ECO:0000259" key="9">
    <source>
        <dbReference type="Pfam" id="PF01259"/>
    </source>
</evidence>
<evidence type="ECO:0000256" key="7">
    <source>
        <dbReference type="ARBA" id="ARBA00048475"/>
    </source>
</evidence>
<keyword evidence="3 8" id="KW-0436">Ligase</keyword>
<evidence type="ECO:0000256" key="3">
    <source>
        <dbReference type="ARBA" id="ARBA00022598"/>
    </source>
</evidence>
<evidence type="ECO:0000256" key="6">
    <source>
        <dbReference type="ARBA" id="ARBA00022840"/>
    </source>
</evidence>
<dbReference type="RefSeq" id="WP_257994929.1">
    <property type="nucleotide sequence ID" value="NZ_CAUPGC010000013.1"/>
</dbReference>
<feature type="domain" description="SAICAR synthetase/ADE2 N-terminal" evidence="9">
    <location>
        <begin position="18"/>
        <end position="270"/>
    </location>
</feature>
<dbReference type="Pfam" id="PF01259">
    <property type="entry name" value="SAICAR_synt"/>
    <property type="match status" value="1"/>
</dbReference>
<comment type="catalytic activity">
    <reaction evidence="7 8">
        <text>5-amino-1-(5-phospho-D-ribosyl)imidazole-4-carboxylate + L-aspartate + ATP = (2S)-2-[5-amino-1-(5-phospho-beta-D-ribosyl)imidazole-4-carboxamido]succinate + ADP + phosphate + 2 H(+)</text>
        <dbReference type="Rhea" id="RHEA:22628"/>
        <dbReference type="ChEBI" id="CHEBI:15378"/>
        <dbReference type="ChEBI" id="CHEBI:29991"/>
        <dbReference type="ChEBI" id="CHEBI:30616"/>
        <dbReference type="ChEBI" id="CHEBI:43474"/>
        <dbReference type="ChEBI" id="CHEBI:58443"/>
        <dbReference type="ChEBI" id="CHEBI:77657"/>
        <dbReference type="ChEBI" id="CHEBI:456216"/>
        <dbReference type="EC" id="6.3.2.6"/>
    </reaction>
</comment>
<name>A0AB34WWI7_9ACTO</name>
<dbReference type="Gene3D" id="3.30.470.20">
    <property type="entry name" value="ATP-grasp fold, B domain"/>
    <property type="match status" value="1"/>
</dbReference>
<evidence type="ECO:0000256" key="1">
    <source>
        <dbReference type="ARBA" id="ARBA00004672"/>
    </source>
</evidence>
<protein>
    <recommendedName>
        <fullName evidence="8">Phosphoribosylaminoimidazole-succinocarboxamide synthase</fullName>
        <ecNumber evidence="8">6.3.2.6</ecNumber>
    </recommendedName>
    <alternativeName>
        <fullName evidence="8">SAICAR synthetase</fullName>
    </alternativeName>
</protein>
<dbReference type="HAMAP" id="MF_00137">
    <property type="entry name" value="SAICAR_synth"/>
    <property type="match status" value="1"/>
</dbReference>
<dbReference type="GO" id="GO:0005737">
    <property type="term" value="C:cytoplasm"/>
    <property type="evidence" value="ECO:0007669"/>
    <property type="project" value="TreeGrafter"/>
</dbReference>
<comment type="caution">
    <text evidence="10">The sequence shown here is derived from an EMBL/GenBank/DDBJ whole genome shotgun (WGS) entry which is preliminary data.</text>
</comment>
<proteinExistence type="inferred from homology"/>
<evidence type="ECO:0000313" key="11">
    <source>
        <dbReference type="Proteomes" id="UP000070572"/>
    </source>
</evidence>
<keyword evidence="5 8" id="KW-0658">Purine biosynthesis</keyword>
<accession>A0AB34WWI7</accession>
<reference evidence="10 11" key="1">
    <citation type="submission" date="2016-01" db="EMBL/GenBank/DDBJ databases">
        <authorList>
            <person name="Mitreva M."/>
            <person name="Pepin K.H."/>
            <person name="Mihindukulasuriya K.A."/>
            <person name="Fulton R."/>
            <person name="Fronick C."/>
            <person name="O'Laughlin M."/>
            <person name="Miner T."/>
            <person name="Herter B."/>
            <person name="Rosa B.A."/>
            <person name="Cordes M."/>
            <person name="Tomlinson C."/>
            <person name="Wollam A."/>
            <person name="Palsikar V.B."/>
            <person name="Mardis E.R."/>
            <person name="Wilson R.K."/>
        </authorList>
    </citation>
    <scope>NUCLEOTIDE SEQUENCE [LARGE SCALE GENOMIC DNA]</scope>
    <source>
        <strain evidence="10 11">DNF00696</strain>
    </source>
</reference>
<dbReference type="PANTHER" id="PTHR43700">
    <property type="entry name" value="PHOSPHORIBOSYLAMINOIMIDAZOLE-SUCCINOCARBOXAMIDE SYNTHASE"/>
    <property type="match status" value="1"/>
</dbReference>
<keyword evidence="6 8" id="KW-0067">ATP-binding</keyword>
<dbReference type="Gene3D" id="3.30.200.20">
    <property type="entry name" value="Phosphorylase Kinase, domain 1"/>
    <property type="match status" value="1"/>
</dbReference>
<evidence type="ECO:0000256" key="8">
    <source>
        <dbReference type="HAMAP-Rule" id="MF_00137"/>
    </source>
</evidence>
<dbReference type="CDD" id="cd01414">
    <property type="entry name" value="SAICAR_synt_Sc"/>
    <property type="match status" value="1"/>
</dbReference>
<comment type="similarity">
    <text evidence="2 8">Belongs to the SAICAR synthetase family.</text>
</comment>
<dbReference type="AlphaFoldDB" id="A0AB34WWI7"/>
<dbReference type="PANTHER" id="PTHR43700:SF1">
    <property type="entry name" value="PHOSPHORIBOSYLAMINOIMIDAZOLE-SUCCINOCARBOXAMIDE SYNTHASE"/>
    <property type="match status" value="1"/>
</dbReference>
<keyword evidence="4 8" id="KW-0547">Nucleotide-binding</keyword>
<evidence type="ECO:0000256" key="4">
    <source>
        <dbReference type="ARBA" id="ARBA00022741"/>
    </source>
</evidence>
<dbReference type="GO" id="GO:0004639">
    <property type="term" value="F:phosphoribosylaminoimidazolesuccinocarboxamide synthase activity"/>
    <property type="evidence" value="ECO:0007669"/>
    <property type="project" value="UniProtKB-UniRule"/>
</dbReference>
<organism evidence="10 11">
    <name type="scientific">Varibaculum cambriense</name>
    <dbReference type="NCBI Taxonomy" id="184870"/>
    <lineage>
        <taxon>Bacteria</taxon>
        <taxon>Bacillati</taxon>
        <taxon>Actinomycetota</taxon>
        <taxon>Actinomycetes</taxon>
        <taxon>Actinomycetales</taxon>
        <taxon>Actinomycetaceae</taxon>
        <taxon>Varibaculum</taxon>
    </lineage>
</organism>
<dbReference type="GO" id="GO:0005524">
    <property type="term" value="F:ATP binding"/>
    <property type="evidence" value="ECO:0007669"/>
    <property type="project" value="UniProtKB-KW"/>
</dbReference>
<dbReference type="InterPro" id="IPR028923">
    <property type="entry name" value="SAICAR_synt/ADE2_N"/>
</dbReference>
<evidence type="ECO:0000313" key="10">
    <source>
        <dbReference type="EMBL" id="KXB79317.1"/>
    </source>
</evidence>
<dbReference type="SUPFAM" id="SSF56104">
    <property type="entry name" value="SAICAR synthase-like"/>
    <property type="match status" value="1"/>
</dbReference>
<comment type="pathway">
    <text evidence="1 8">Purine metabolism; IMP biosynthesis via de novo pathway; 5-amino-1-(5-phospho-D-ribosyl)imidazole-4-carboxamide from 5-amino-1-(5-phospho-D-ribosyl)imidazole-4-carboxylate: step 1/2.</text>
</comment>
<dbReference type="GO" id="GO:0006189">
    <property type="term" value="P:'de novo' IMP biosynthetic process"/>
    <property type="evidence" value="ECO:0007669"/>
    <property type="project" value="UniProtKB-UniRule"/>
</dbReference>
<dbReference type="EC" id="6.3.2.6" evidence="8"/>
<sequence length="306" mass="34323">MMNMSSSDTPALRGWRHLFSGKEREVYYPAGQSAHDSDTVMIVATDRFSAYGQVFPTEIPGKGVALTQLTTWWLEQLGDAVPNHFLSTSSVPEMAAGRAMICRRLDMYPLECHVSGYLAGEAWREYQAKGTIGGARMPEGLQQEQKLAEPVFNPVAKTQMGRHDTNVSWEALQSLVGSGRVDQIIEYSLDLYQRAAKIAWDRGIILGSTKFEFGSALPYGGEAVVLGDEVLTPDSSRFWNADSYEVGKRNPRLDTQILRDWVDSDACQWEPYKRQVPPQIPADVVKQTSDRYQEIYETLTGRTLNE</sequence>
<evidence type="ECO:0000256" key="5">
    <source>
        <dbReference type="ARBA" id="ARBA00022755"/>
    </source>
</evidence>
<gene>
    <name evidence="8" type="primary">purC</name>
    <name evidence="10" type="ORF">HMPREF1862_01940</name>
</gene>
<dbReference type="NCBIfam" id="NF010568">
    <property type="entry name" value="PRK13961.1"/>
    <property type="match status" value="1"/>
</dbReference>
<dbReference type="Proteomes" id="UP000070572">
    <property type="component" value="Unassembled WGS sequence"/>
</dbReference>
<evidence type="ECO:0000256" key="2">
    <source>
        <dbReference type="ARBA" id="ARBA00010190"/>
    </source>
</evidence>